<dbReference type="SUPFAM" id="SSF64438">
    <property type="entry name" value="CNF1/YfiH-like putative cysteine hydrolases"/>
    <property type="match status" value="1"/>
</dbReference>
<comment type="catalytic activity">
    <reaction evidence="8">
        <text>adenosine + phosphate = alpha-D-ribose 1-phosphate + adenine</text>
        <dbReference type="Rhea" id="RHEA:27642"/>
        <dbReference type="ChEBI" id="CHEBI:16335"/>
        <dbReference type="ChEBI" id="CHEBI:16708"/>
        <dbReference type="ChEBI" id="CHEBI:43474"/>
        <dbReference type="ChEBI" id="CHEBI:57720"/>
        <dbReference type="EC" id="2.4.2.1"/>
    </reaction>
    <physiologicalReaction direction="left-to-right" evidence="8">
        <dbReference type="Rhea" id="RHEA:27643"/>
    </physiologicalReaction>
</comment>
<dbReference type="Proteomes" id="UP000724148">
    <property type="component" value="Unassembled WGS sequence"/>
</dbReference>
<comment type="catalytic activity">
    <reaction evidence="7">
        <text>adenosine + H2O + H(+) = inosine + NH4(+)</text>
        <dbReference type="Rhea" id="RHEA:24408"/>
        <dbReference type="ChEBI" id="CHEBI:15377"/>
        <dbReference type="ChEBI" id="CHEBI:15378"/>
        <dbReference type="ChEBI" id="CHEBI:16335"/>
        <dbReference type="ChEBI" id="CHEBI:17596"/>
        <dbReference type="ChEBI" id="CHEBI:28938"/>
        <dbReference type="EC" id="3.5.4.4"/>
    </reaction>
    <physiologicalReaction direction="left-to-right" evidence="7">
        <dbReference type="Rhea" id="RHEA:24409"/>
    </physiologicalReaction>
</comment>
<keyword evidence="3" id="KW-0808">Transferase</keyword>
<evidence type="ECO:0000256" key="3">
    <source>
        <dbReference type="ARBA" id="ARBA00022679"/>
    </source>
</evidence>
<keyword evidence="5" id="KW-0378">Hydrolase</keyword>
<evidence type="ECO:0000256" key="8">
    <source>
        <dbReference type="ARBA" id="ARBA00048968"/>
    </source>
</evidence>
<evidence type="ECO:0000256" key="2">
    <source>
        <dbReference type="ARBA" id="ARBA00007353"/>
    </source>
</evidence>
<evidence type="ECO:0000256" key="6">
    <source>
        <dbReference type="ARBA" id="ARBA00022833"/>
    </source>
</evidence>
<gene>
    <name evidence="10" type="ORF">HYT40_02835</name>
</gene>
<evidence type="ECO:0000256" key="4">
    <source>
        <dbReference type="ARBA" id="ARBA00022723"/>
    </source>
</evidence>
<dbReference type="GO" id="GO:0005507">
    <property type="term" value="F:copper ion binding"/>
    <property type="evidence" value="ECO:0007669"/>
    <property type="project" value="TreeGrafter"/>
</dbReference>
<evidence type="ECO:0000256" key="5">
    <source>
        <dbReference type="ARBA" id="ARBA00022801"/>
    </source>
</evidence>
<sequence>MKGSVKAMSIHVLEKFPVHAVFSTRQDGIMGSSKNPGPGGEYVKNRNRFASRFGINAPTQLVMMGQVHGKTVRRIPPFPKPERTFGTDGTAVAVLRVPDTDGLVALMDTPKIALAAFASDCHLAYLYYPAAERGLPAIIGIVHCGRAGQRLNIARESIQRIWRAGATSVSEIQVAIGPGICRRCHILYPERHASDIMFFRREYEDFVEEIDEPRGAVALDSIGILRHQFLAEGLKEQNIEVVGMCTACPENRALFISHRRDHTPDGANMNQMGFIVPA</sequence>
<dbReference type="Gene3D" id="3.60.140.10">
    <property type="entry name" value="CNF1/YfiH-like putative cysteine hydrolases"/>
    <property type="match status" value="1"/>
</dbReference>
<dbReference type="PANTHER" id="PTHR30616">
    <property type="entry name" value="UNCHARACTERIZED PROTEIN YFIH"/>
    <property type="match status" value="1"/>
</dbReference>
<organism evidence="10 11">
    <name type="scientific">Candidatus Sungiibacteriota bacterium</name>
    <dbReference type="NCBI Taxonomy" id="2750080"/>
    <lineage>
        <taxon>Bacteria</taxon>
        <taxon>Candidatus Sungiibacteriota</taxon>
    </lineage>
</organism>
<keyword evidence="6" id="KW-0862">Zinc</keyword>
<comment type="caution">
    <text evidence="10">The sequence shown here is derived from an EMBL/GenBank/DDBJ whole genome shotgun (WGS) entry which is preliminary data.</text>
</comment>
<comment type="similarity">
    <text evidence="2">Belongs to the purine nucleoside phosphorylase YfiH/LACC1 family.</text>
</comment>
<dbReference type="AlphaFoldDB" id="A0A931WNW0"/>
<dbReference type="EMBL" id="JACOZA010000075">
    <property type="protein sequence ID" value="MBI2097058.1"/>
    <property type="molecule type" value="Genomic_DNA"/>
</dbReference>
<evidence type="ECO:0000313" key="10">
    <source>
        <dbReference type="EMBL" id="MBI2097058.1"/>
    </source>
</evidence>
<dbReference type="GO" id="GO:0017061">
    <property type="term" value="F:S-methyl-5-thioadenosine phosphorylase activity"/>
    <property type="evidence" value="ECO:0007669"/>
    <property type="project" value="UniProtKB-EC"/>
</dbReference>
<evidence type="ECO:0000313" key="11">
    <source>
        <dbReference type="Proteomes" id="UP000724148"/>
    </source>
</evidence>
<name>A0A931WNW0_9BACT</name>
<comment type="catalytic activity">
    <reaction evidence="9">
        <text>S-methyl-5'-thioadenosine + phosphate = 5-(methylsulfanyl)-alpha-D-ribose 1-phosphate + adenine</text>
        <dbReference type="Rhea" id="RHEA:11852"/>
        <dbReference type="ChEBI" id="CHEBI:16708"/>
        <dbReference type="ChEBI" id="CHEBI:17509"/>
        <dbReference type="ChEBI" id="CHEBI:43474"/>
        <dbReference type="ChEBI" id="CHEBI:58533"/>
        <dbReference type="EC" id="2.4.2.28"/>
    </reaction>
    <physiologicalReaction direction="left-to-right" evidence="9">
        <dbReference type="Rhea" id="RHEA:11853"/>
    </physiologicalReaction>
</comment>
<accession>A0A931WNW0</accession>
<dbReference type="PANTHER" id="PTHR30616:SF2">
    <property type="entry name" value="PURINE NUCLEOSIDE PHOSPHORYLASE LACC1"/>
    <property type="match status" value="1"/>
</dbReference>
<dbReference type="GO" id="GO:0016787">
    <property type="term" value="F:hydrolase activity"/>
    <property type="evidence" value="ECO:0007669"/>
    <property type="project" value="UniProtKB-KW"/>
</dbReference>
<evidence type="ECO:0000256" key="9">
    <source>
        <dbReference type="ARBA" id="ARBA00049893"/>
    </source>
</evidence>
<evidence type="ECO:0000256" key="7">
    <source>
        <dbReference type="ARBA" id="ARBA00047989"/>
    </source>
</evidence>
<evidence type="ECO:0000256" key="1">
    <source>
        <dbReference type="ARBA" id="ARBA00000553"/>
    </source>
</evidence>
<protein>
    <submittedName>
        <fullName evidence="10">Laccase domain-containing protein</fullName>
    </submittedName>
</protein>
<dbReference type="Pfam" id="PF02578">
    <property type="entry name" value="Cu-oxidase_4"/>
    <property type="match status" value="1"/>
</dbReference>
<proteinExistence type="inferred from homology"/>
<dbReference type="InterPro" id="IPR038371">
    <property type="entry name" value="Cu_polyphenol_OxRdtase_sf"/>
</dbReference>
<keyword evidence="4" id="KW-0479">Metal-binding</keyword>
<dbReference type="InterPro" id="IPR003730">
    <property type="entry name" value="Cu_polyphenol_OxRdtase"/>
</dbReference>
<comment type="catalytic activity">
    <reaction evidence="1">
        <text>inosine + phosphate = alpha-D-ribose 1-phosphate + hypoxanthine</text>
        <dbReference type="Rhea" id="RHEA:27646"/>
        <dbReference type="ChEBI" id="CHEBI:17368"/>
        <dbReference type="ChEBI" id="CHEBI:17596"/>
        <dbReference type="ChEBI" id="CHEBI:43474"/>
        <dbReference type="ChEBI" id="CHEBI:57720"/>
        <dbReference type="EC" id="2.4.2.1"/>
    </reaction>
    <physiologicalReaction direction="left-to-right" evidence="1">
        <dbReference type="Rhea" id="RHEA:27647"/>
    </physiologicalReaction>
</comment>
<reference evidence="10" key="1">
    <citation type="submission" date="2020-07" db="EMBL/GenBank/DDBJ databases">
        <title>Huge and variable diversity of episymbiotic CPR bacteria and DPANN archaea in groundwater ecosystems.</title>
        <authorList>
            <person name="He C.Y."/>
            <person name="Keren R."/>
            <person name="Whittaker M."/>
            <person name="Farag I.F."/>
            <person name="Doudna J."/>
            <person name="Cate J.H.D."/>
            <person name="Banfield J.F."/>
        </authorList>
    </citation>
    <scope>NUCLEOTIDE SEQUENCE</scope>
    <source>
        <strain evidence="10">NC_groundwater_193_Ag_S-0.1um_51_7</strain>
    </source>
</reference>
<dbReference type="InterPro" id="IPR011324">
    <property type="entry name" value="Cytotoxic_necrot_fac-like_cat"/>
</dbReference>